<gene>
    <name evidence="2" type="ORF">JRA39_003952</name>
</gene>
<protein>
    <recommendedName>
        <fullName evidence="3">Fimbrial protein</fullName>
    </recommendedName>
</protein>
<evidence type="ECO:0000313" key="2">
    <source>
        <dbReference type="EMBL" id="EMP9434821.1"/>
    </source>
</evidence>
<evidence type="ECO:0008006" key="3">
    <source>
        <dbReference type="Google" id="ProtNLM"/>
    </source>
</evidence>
<feature type="chain" id="PRO_5042547921" description="Fimbrial protein" evidence="1">
    <location>
        <begin position="20"/>
        <end position="350"/>
    </location>
</feature>
<accession>A0AAI9MYI1</accession>
<keyword evidence="1" id="KW-0732">Signal</keyword>
<evidence type="ECO:0000256" key="1">
    <source>
        <dbReference type="SAM" id="SignalP"/>
    </source>
</evidence>
<name>A0AAI9MYI1_PROST</name>
<organism evidence="2">
    <name type="scientific">Providencia stuartii</name>
    <dbReference type="NCBI Taxonomy" id="588"/>
    <lineage>
        <taxon>Bacteria</taxon>
        <taxon>Pseudomonadati</taxon>
        <taxon>Pseudomonadota</taxon>
        <taxon>Gammaproteobacteria</taxon>
        <taxon>Enterobacterales</taxon>
        <taxon>Morganellaceae</taxon>
        <taxon>Providencia</taxon>
    </lineage>
</organism>
<proteinExistence type="predicted"/>
<dbReference type="AlphaFoldDB" id="A0AAI9MYI1"/>
<comment type="caution">
    <text evidence="2">The sequence shown here is derived from an EMBL/GenBank/DDBJ whole genome shotgun (WGS) entry which is preliminary data.</text>
</comment>
<sequence length="350" mass="38849">MKKILFAIVLTSITLPTLAADVKVFNGRGLVGVFGYYWKTNRMTTHANVGDVYQYVTLTNHFNGYYNQCYQRIMMEVDGIWGIPISNDLMLVPEFTYTDKRTKMTYPFLPIDTVTGHFNGWGSGTNQYPYTSACIFEPYQSTPEMSLTHNVTITGRLLVYGTGNQKSGTYFLKDNIGTSIKDWRNLNEGAWVVLVSKTEPINITVSGLTCNLQTANKINFGIQDSAAAEGTLLASVQRPMTINCSQFKDQVDAYIGISANVKPEFYSGNAIDINLNSGSRRGAAYVKLFVHHNGSKLPIRLDQSMVDLGHINANENNINMTKTLEYELYSKGAGITGVARGSVELSVIMR</sequence>
<dbReference type="EMBL" id="AAZDVE040000050">
    <property type="protein sequence ID" value="EMP9434821.1"/>
    <property type="molecule type" value="Genomic_DNA"/>
</dbReference>
<reference evidence="2" key="1">
    <citation type="submission" date="2024-02" db="EMBL/GenBank/DDBJ databases">
        <authorList>
            <consortium name="Clinical and Environmental Microbiology Branch: Whole genome sequencing antimicrobial resistance pathogens in the healthcare setting"/>
        </authorList>
    </citation>
    <scope>NUCLEOTIDE SEQUENCE</scope>
    <source>
        <strain evidence="2">2020GO-00142</strain>
    </source>
</reference>
<feature type="signal peptide" evidence="1">
    <location>
        <begin position="1"/>
        <end position="19"/>
    </location>
</feature>